<name>A0A2M4B6V6_9DIPT</name>
<evidence type="ECO:0000313" key="1">
    <source>
        <dbReference type="EMBL" id="MBW48783.1"/>
    </source>
</evidence>
<dbReference type="AlphaFoldDB" id="A0A2M4B6V6"/>
<protein>
    <submittedName>
        <fullName evidence="1">Putative secreted protein</fullName>
    </submittedName>
</protein>
<sequence length="76" mass="8203">MTKAPGAPLLPVAAGCFVSFQWSGRGGGNMVPFTVPTFTPRRGGCWYPPYHDGCGPSRNFCPFPPYLLAFGSHRGR</sequence>
<proteinExistence type="predicted"/>
<dbReference type="PROSITE" id="PS51257">
    <property type="entry name" value="PROKAR_LIPOPROTEIN"/>
    <property type="match status" value="1"/>
</dbReference>
<accession>A0A2M4B6V6</accession>
<dbReference type="EMBL" id="GGFK01015462">
    <property type="protein sequence ID" value="MBW48783.1"/>
    <property type="molecule type" value="Transcribed_RNA"/>
</dbReference>
<organism evidence="1">
    <name type="scientific">Anopheles triannulatus</name>
    <dbReference type="NCBI Taxonomy" id="58253"/>
    <lineage>
        <taxon>Eukaryota</taxon>
        <taxon>Metazoa</taxon>
        <taxon>Ecdysozoa</taxon>
        <taxon>Arthropoda</taxon>
        <taxon>Hexapoda</taxon>
        <taxon>Insecta</taxon>
        <taxon>Pterygota</taxon>
        <taxon>Neoptera</taxon>
        <taxon>Endopterygota</taxon>
        <taxon>Diptera</taxon>
        <taxon>Nematocera</taxon>
        <taxon>Culicoidea</taxon>
        <taxon>Culicidae</taxon>
        <taxon>Anophelinae</taxon>
        <taxon>Anopheles</taxon>
    </lineage>
</organism>
<reference evidence="1" key="1">
    <citation type="submission" date="2018-01" db="EMBL/GenBank/DDBJ databases">
        <title>An insight into the sialome of Amazonian anophelines.</title>
        <authorList>
            <person name="Ribeiro J.M."/>
            <person name="Scarpassa V."/>
            <person name="Calvo E."/>
        </authorList>
    </citation>
    <scope>NUCLEOTIDE SEQUENCE</scope>
    <source>
        <tissue evidence="1">Salivary glands</tissue>
    </source>
</reference>